<accession>A0ABS8D811</accession>
<comment type="caution">
    <text evidence="2">The sequence shown here is derived from an EMBL/GenBank/DDBJ whole genome shotgun (WGS) entry which is preliminary data.</text>
</comment>
<gene>
    <name evidence="2" type="ORF">LIN78_12390</name>
</gene>
<evidence type="ECO:0000313" key="2">
    <source>
        <dbReference type="EMBL" id="MCB6184344.1"/>
    </source>
</evidence>
<dbReference type="SUPFAM" id="SSF51182">
    <property type="entry name" value="RmlC-like cupins"/>
    <property type="match status" value="1"/>
</dbReference>
<dbReference type="InterPro" id="IPR008579">
    <property type="entry name" value="UGlyAH_Cupin_dom"/>
</dbReference>
<organism evidence="2 3">
    <name type="scientific">Leeia speluncae</name>
    <dbReference type="NCBI Taxonomy" id="2884804"/>
    <lineage>
        <taxon>Bacteria</taxon>
        <taxon>Pseudomonadati</taxon>
        <taxon>Pseudomonadota</taxon>
        <taxon>Betaproteobacteria</taxon>
        <taxon>Neisseriales</taxon>
        <taxon>Leeiaceae</taxon>
        <taxon>Leeia</taxon>
    </lineage>
</organism>
<dbReference type="PANTHER" id="PTHR40943">
    <property type="entry name" value="CYTOPLASMIC PROTEIN-RELATED"/>
    <property type="match status" value="1"/>
</dbReference>
<dbReference type="Proteomes" id="UP001165395">
    <property type="component" value="Unassembled WGS sequence"/>
</dbReference>
<dbReference type="InterPro" id="IPR011051">
    <property type="entry name" value="RmlC_Cupin_sf"/>
</dbReference>
<dbReference type="RefSeq" id="WP_227181155.1">
    <property type="nucleotide sequence ID" value="NZ_JAJBZT010000006.1"/>
</dbReference>
<evidence type="ECO:0000259" key="1">
    <source>
        <dbReference type="Pfam" id="PF05899"/>
    </source>
</evidence>
<dbReference type="Gene3D" id="2.60.120.10">
    <property type="entry name" value="Jelly Rolls"/>
    <property type="match status" value="1"/>
</dbReference>
<feature type="domain" description="(S)-ureidoglycine aminohydrolase cupin" evidence="1">
    <location>
        <begin position="43"/>
        <end position="116"/>
    </location>
</feature>
<name>A0ABS8D811_9NEIS</name>
<sequence>MALEKIQTVALSDLVEIGSVSVLGAEVIGEDVKAFVKGTFGAPTDPVSAGYFGTSKGVFKMVYPFNEQATVVLGSVTLTDESTGQKVTYQAGDSWTVTKGTPVLWEVTTDAFIKHFLAAV</sequence>
<evidence type="ECO:0000313" key="3">
    <source>
        <dbReference type="Proteomes" id="UP001165395"/>
    </source>
</evidence>
<reference evidence="2" key="1">
    <citation type="submission" date="2021-10" db="EMBL/GenBank/DDBJ databases">
        <title>The complete genome sequence of Leeia sp. TBRC 13508.</title>
        <authorList>
            <person name="Charoenyingcharoen P."/>
            <person name="Yukphan P."/>
        </authorList>
    </citation>
    <scope>NUCLEOTIDE SEQUENCE</scope>
    <source>
        <strain evidence="2">TBRC 13508</strain>
    </source>
</reference>
<keyword evidence="3" id="KW-1185">Reference proteome</keyword>
<dbReference type="Pfam" id="PF05899">
    <property type="entry name" value="Cupin_3"/>
    <property type="match status" value="1"/>
</dbReference>
<dbReference type="EMBL" id="JAJBZT010000006">
    <property type="protein sequence ID" value="MCB6184344.1"/>
    <property type="molecule type" value="Genomic_DNA"/>
</dbReference>
<protein>
    <submittedName>
        <fullName evidence="2">Cupin domain-containing protein</fullName>
    </submittedName>
</protein>
<dbReference type="PANTHER" id="PTHR40943:SF1">
    <property type="entry name" value="CYTOPLASMIC PROTEIN"/>
    <property type="match status" value="1"/>
</dbReference>
<dbReference type="InterPro" id="IPR014710">
    <property type="entry name" value="RmlC-like_jellyroll"/>
</dbReference>
<proteinExistence type="predicted"/>